<dbReference type="Pfam" id="PF01551">
    <property type="entry name" value="Peptidase_M23"/>
    <property type="match status" value="1"/>
</dbReference>
<dbReference type="InterPro" id="IPR050570">
    <property type="entry name" value="Cell_wall_metabolism_enzyme"/>
</dbReference>
<evidence type="ECO:0000313" key="4">
    <source>
        <dbReference type="Proteomes" id="UP000293719"/>
    </source>
</evidence>
<feature type="signal peptide" evidence="1">
    <location>
        <begin position="1"/>
        <end position="27"/>
    </location>
</feature>
<dbReference type="KEGG" id="rpod:E0E05_13430"/>
<name>A0A4P6V2B0_9HYPH</name>
<dbReference type="GeneID" id="90768305"/>
<dbReference type="PANTHER" id="PTHR21666:SF270">
    <property type="entry name" value="MUREIN HYDROLASE ACTIVATOR ENVC"/>
    <property type="match status" value="1"/>
</dbReference>
<keyword evidence="1" id="KW-0732">Signal</keyword>
<dbReference type="EMBL" id="CP036532">
    <property type="protein sequence ID" value="QBK31521.1"/>
    <property type="molecule type" value="Genomic_DNA"/>
</dbReference>
<dbReference type="Gene3D" id="2.70.70.10">
    <property type="entry name" value="Glucose Permease (Domain IIA)"/>
    <property type="match status" value="1"/>
</dbReference>
<feature type="domain" description="M23ase beta-sheet core" evidence="2">
    <location>
        <begin position="72"/>
        <end position="167"/>
    </location>
</feature>
<gene>
    <name evidence="3" type="ORF">E0E05_13430</name>
</gene>
<reference evidence="3 4" key="1">
    <citation type="journal article" date="2017" name="Int. J. Syst. Evol. Microbiol.">
        <title>Roseitalea porphyridii gen. nov., sp. nov., isolated from a red alga, and reclassification of Hoeflea suaedae Chung et al. 2013 as Pseudohoeflea suaedae gen. nov., comb. nov.</title>
        <authorList>
            <person name="Hyeon J.W."/>
            <person name="Jeong S.E."/>
            <person name="Baek K."/>
            <person name="Jeon C.O."/>
        </authorList>
    </citation>
    <scope>NUCLEOTIDE SEQUENCE [LARGE SCALE GENOMIC DNA]</scope>
    <source>
        <strain evidence="3 4">MA7-20</strain>
    </source>
</reference>
<protein>
    <submittedName>
        <fullName evidence="3">M23 family metallopeptidase</fullName>
    </submittedName>
</protein>
<evidence type="ECO:0000313" key="3">
    <source>
        <dbReference type="EMBL" id="QBK31521.1"/>
    </source>
</evidence>
<dbReference type="RefSeq" id="WP_131617181.1">
    <property type="nucleotide sequence ID" value="NZ_CP036532.1"/>
</dbReference>
<dbReference type="CDD" id="cd12797">
    <property type="entry name" value="M23_peptidase"/>
    <property type="match status" value="1"/>
</dbReference>
<proteinExistence type="predicted"/>
<dbReference type="SUPFAM" id="SSF51261">
    <property type="entry name" value="Duplicated hybrid motif"/>
    <property type="match status" value="1"/>
</dbReference>
<evidence type="ECO:0000259" key="2">
    <source>
        <dbReference type="Pfam" id="PF01551"/>
    </source>
</evidence>
<dbReference type="PANTHER" id="PTHR21666">
    <property type="entry name" value="PEPTIDASE-RELATED"/>
    <property type="match status" value="1"/>
</dbReference>
<accession>A0A4P6V2B0</accession>
<dbReference type="Proteomes" id="UP000293719">
    <property type="component" value="Chromosome"/>
</dbReference>
<dbReference type="OrthoDB" id="9795421at2"/>
<keyword evidence="4" id="KW-1185">Reference proteome</keyword>
<dbReference type="InterPro" id="IPR011055">
    <property type="entry name" value="Dup_hybrid_motif"/>
</dbReference>
<feature type="chain" id="PRO_5020830840" evidence="1">
    <location>
        <begin position="28"/>
        <end position="217"/>
    </location>
</feature>
<dbReference type="InterPro" id="IPR016047">
    <property type="entry name" value="M23ase_b-sheet_dom"/>
</dbReference>
<dbReference type="AlphaFoldDB" id="A0A4P6V2B0"/>
<evidence type="ECO:0000256" key="1">
    <source>
        <dbReference type="SAM" id="SignalP"/>
    </source>
</evidence>
<sequence>MIRFDRLGRAFALVAALAALWSCSAGGYGTSAIYSPLVEDDIVVIMPPDAPSISQQFRDVGRRAGRGNPASDHNGIDIVARVGAPVIAAAPGLVTQSLIEPMYGNRVVIDHGVDAGGRRSRTVYMHLDSRTVREGMQVARGQTIGTMGRTGILAAAISHLHFEVHRERGRSGLQARDPHRFWADGVGRVTCFDPDRPLEDGTFRITYPVPCRDTAAR</sequence>
<dbReference type="GO" id="GO:0004222">
    <property type="term" value="F:metalloendopeptidase activity"/>
    <property type="evidence" value="ECO:0007669"/>
    <property type="project" value="TreeGrafter"/>
</dbReference>
<organism evidence="3 4">
    <name type="scientific">Roseitalea porphyridii</name>
    <dbReference type="NCBI Taxonomy" id="1852022"/>
    <lineage>
        <taxon>Bacteria</taxon>
        <taxon>Pseudomonadati</taxon>
        <taxon>Pseudomonadota</taxon>
        <taxon>Alphaproteobacteria</taxon>
        <taxon>Hyphomicrobiales</taxon>
        <taxon>Ahrensiaceae</taxon>
        <taxon>Roseitalea</taxon>
    </lineage>
</organism>